<dbReference type="Gene3D" id="1.20.81.30">
    <property type="entry name" value="Type II secretion system (T2SS), domain F"/>
    <property type="match status" value="2"/>
</dbReference>
<evidence type="ECO:0000313" key="12">
    <source>
        <dbReference type="Proteomes" id="UP000184097"/>
    </source>
</evidence>
<dbReference type="PRINTS" id="PR00812">
    <property type="entry name" value="BCTERIALGSPF"/>
</dbReference>
<keyword evidence="7 9" id="KW-0472">Membrane</keyword>
<keyword evidence="6 9" id="KW-1133">Transmembrane helix</keyword>
<evidence type="ECO:0000256" key="2">
    <source>
        <dbReference type="ARBA" id="ARBA00005745"/>
    </source>
</evidence>
<feature type="domain" description="Type II secretion system protein GspF" evidence="10">
    <location>
        <begin position="278"/>
        <end position="399"/>
    </location>
</feature>
<dbReference type="InterPro" id="IPR001992">
    <property type="entry name" value="T2SS_GspF/T4SS_PilC_CS"/>
</dbReference>
<keyword evidence="5 8" id="KW-0812">Transmembrane</keyword>
<dbReference type="PROSITE" id="PS00874">
    <property type="entry name" value="T2SP_F"/>
    <property type="match status" value="1"/>
</dbReference>
<dbReference type="InterPro" id="IPR003004">
    <property type="entry name" value="GspF/PilC"/>
</dbReference>
<evidence type="ECO:0000256" key="1">
    <source>
        <dbReference type="ARBA" id="ARBA00004651"/>
    </source>
</evidence>
<dbReference type="PANTHER" id="PTHR30012">
    <property type="entry name" value="GENERAL SECRETION PATHWAY PROTEIN"/>
    <property type="match status" value="1"/>
</dbReference>
<dbReference type="InterPro" id="IPR018076">
    <property type="entry name" value="T2SS_GspF_dom"/>
</dbReference>
<evidence type="ECO:0000256" key="8">
    <source>
        <dbReference type="RuleBase" id="RU003923"/>
    </source>
</evidence>
<organism evidence="11 12">
    <name type="scientific">Butyrivibrio hungatei DSM 14810</name>
    <dbReference type="NCBI Taxonomy" id="1121132"/>
    <lineage>
        <taxon>Bacteria</taxon>
        <taxon>Bacillati</taxon>
        <taxon>Bacillota</taxon>
        <taxon>Clostridia</taxon>
        <taxon>Lachnospirales</taxon>
        <taxon>Lachnospiraceae</taxon>
        <taxon>Butyrivibrio</taxon>
    </lineage>
</organism>
<feature type="transmembrane region" description="Helical" evidence="9">
    <location>
        <begin position="382"/>
        <end position="405"/>
    </location>
</feature>
<gene>
    <name evidence="11" type="ORF">SAMN02745247_01233</name>
</gene>
<sequence>MNSYKYTAIGNAGEEVSGMIEAIDELEATARIRNQYNVILSVKQIKGESDTFLGKLMTADIGGNKLNPKAFTLMCSQFATILSAGIPIARAVKLVTDKTPDKMLKKLLRVVGEDVEAGRSLSAAFNDHGSAFLPPTFCETIRAGEESGNLADSFESTYKHFDKQTKMSSKVKGALSYPIFVFVIAIVVVIVLMVKVVPTFTAMFEDMGGELPFMTKLLIMMSDFVSKTFLYFIVISVVLVIGFMFYKKTEKGAMLIAKLQLKLPVLGNIVVLNSASLFANTMATMIQSGLPVTKAVTITARVMPNEFIAERTANMVTRIEEGKTIVESMREAACYPDILTDMVGVGEETGEMKTTLDTVAKYYDNELEQAVAKAISKLEPTILVFLAGIAGFIVISIYMAMFSMYSYM</sequence>
<dbReference type="EMBL" id="FRDH01000004">
    <property type="protein sequence ID" value="SHN54419.1"/>
    <property type="molecule type" value="Genomic_DNA"/>
</dbReference>
<proteinExistence type="inferred from homology"/>
<accession>A0A1M7S6W4</accession>
<keyword evidence="4" id="KW-1003">Cell membrane</keyword>
<evidence type="ECO:0000313" key="11">
    <source>
        <dbReference type="EMBL" id="SHN54419.1"/>
    </source>
</evidence>
<reference evidence="11 12" key="1">
    <citation type="submission" date="2016-12" db="EMBL/GenBank/DDBJ databases">
        <authorList>
            <person name="Song W.-J."/>
            <person name="Kurnit D.M."/>
        </authorList>
    </citation>
    <scope>NUCLEOTIDE SEQUENCE [LARGE SCALE GENOMIC DNA]</scope>
    <source>
        <strain evidence="11 12">DSM 14810</strain>
    </source>
</reference>
<dbReference type="Proteomes" id="UP000184097">
    <property type="component" value="Unassembled WGS sequence"/>
</dbReference>
<keyword evidence="3 8" id="KW-0813">Transport</keyword>
<evidence type="ECO:0000256" key="9">
    <source>
        <dbReference type="SAM" id="Phobius"/>
    </source>
</evidence>
<evidence type="ECO:0000256" key="6">
    <source>
        <dbReference type="ARBA" id="ARBA00022989"/>
    </source>
</evidence>
<dbReference type="InterPro" id="IPR042094">
    <property type="entry name" value="T2SS_GspF_sf"/>
</dbReference>
<feature type="domain" description="Type II secretion system protein GspF" evidence="10">
    <location>
        <begin position="75"/>
        <end position="198"/>
    </location>
</feature>
<name>A0A1M7S6W4_9FIRM</name>
<feature type="transmembrane region" description="Helical" evidence="9">
    <location>
        <begin position="175"/>
        <end position="204"/>
    </location>
</feature>
<evidence type="ECO:0000256" key="7">
    <source>
        <dbReference type="ARBA" id="ARBA00023136"/>
    </source>
</evidence>
<comment type="subcellular location">
    <subcellularLocation>
        <location evidence="1 8">Cell membrane</location>
        <topology evidence="1 8">Multi-pass membrane protein</topology>
    </subcellularLocation>
</comment>
<evidence type="ECO:0000259" key="10">
    <source>
        <dbReference type="Pfam" id="PF00482"/>
    </source>
</evidence>
<protein>
    <submittedName>
        <fullName evidence="11">Type IV pilus assembly protein PilC</fullName>
    </submittedName>
</protein>
<evidence type="ECO:0000256" key="5">
    <source>
        <dbReference type="ARBA" id="ARBA00022692"/>
    </source>
</evidence>
<comment type="similarity">
    <text evidence="2 8">Belongs to the GSP F family.</text>
</comment>
<dbReference type="RefSeq" id="WP_072701869.1">
    <property type="nucleotide sequence ID" value="NZ_FRDH01000004.1"/>
</dbReference>
<dbReference type="PANTHER" id="PTHR30012:SF0">
    <property type="entry name" value="TYPE II SECRETION SYSTEM PROTEIN F-RELATED"/>
    <property type="match status" value="1"/>
</dbReference>
<evidence type="ECO:0000256" key="3">
    <source>
        <dbReference type="ARBA" id="ARBA00022448"/>
    </source>
</evidence>
<dbReference type="AlphaFoldDB" id="A0A1M7S6W4"/>
<feature type="transmembrane region" description="Helical" evidence="9">
    <location>
        <begin position="224"/>
        <end position="246"/>
    </location>
</feature>
<dbReference type="Pfam" id="PF00482">
    <property type="entry name" value="T2SSF"/>
    <property type="match status" value="2"/>
</dbReference>
<dbReference type="GO" id="GO:0009306">
    <property type="term" value="P:protein secretion"/>
    <property type="evidence" value="ECO:0007669"/>
    <property type="project" value="InterPro"/>
</dbReference>
<evidence type="ECO:0000256" key="4">
    <source>
        <dbReference type="ARBA" id="ARBA00022475"/>
    </source>
</evidence>
<dbReference type="GO" id="GO:0005886">
    <property type="term" value="C:plasma membrane"/>
    <property type="evidence" value="ECO:0007669"/>
    <property type="project" value="UniProtKB-SubCell"/>
</dbReference>